<evidence type="ECO:0000313" key="12">
    <source>
        <dbReference type="EMBL" id="RYQ96616.1"/>
    </source>
</evidence>
<dbReference type="GO" id="GO:0005509">
    <property type="term" value="F:calcium ion binding"/>
    <property type="evidence" value="ECO:0007669"/>
    <property type="project" value="InterPro"/>
</dbReference>
<dbReference type="InterPro" id="IPR002048">
    <property type="entry name" value="EF_hand_dom"/>
</dbReference>
<comment type="subcellular location">
    <subcellularLocation>
        <location evidence="1">Endomembrane system</location>
        <topology evidence="1">Multi-pass membrane protein</topology>
    </subcellularLocation>
</comment>
<sequence length="258" mass="29743">MQIPNLFQFSYVPRNVTFIIALIITAIFLIIILQHVQTNTLRRILAKNGTPNVSAIRRLYKEIDQDGSSGISASELRDLLLRNKVTETSMNKEKEIEEVLKIFDRNHDQKITKDEFWLDQTKHALNKQYFSRKSLKEIYQVFEPWIENKRKEKEGKKTWEEADMVVEEKQNKAVIDKSIWAWMKAISYVVIGIALLSILADPLIKSVKNFSNNAGVHPFFVSFILVPLATNAREATSAIKEASHKKPRTTSLAISERK</sequence>
<evidence type="ECO:0000256" key="6">
    <source>
        <dbReference type="ARBA" id="ARBA00022989"/>
    </source>
</evidence>
<evidence type="ECO:0000256" key="4">
    <source>
        <dbReference type="ARBA" id="ARBA00022692"/>
    </source>
</evidence>
<keyword evidence="7" id="KW-0406">Ion transport</keyword>
<dbReference type="InterPro" id="IPR004713">
    <property type="entry name" value="CaH_exchang"/>
</dbReference>
<dbReference type="InterPro" id="IPR011992">
    <property type="entry name" value="EF-hand-dom_pair"/>
</dbReference>
<dbReference type="GO" id="GO:0016020">
    <property type="term" value="C:membrane"/>
    <property type="evidence" value="ECO:0007669"/>
    <property type="project" value="InterPro"/>
</dbReference>
<evidence type="ECO:0000256" key="5">
    <source>
        <dbReference type="ARBA" id="ARBA00022837"/>
    </source>
</evidence>
<evidence type="ECO:0000256" key="9">
    <source>
        <dbReference type="SAM" id="MobiDB-lite"/>
    </source>
</evidence>
<evidence type="ECO:0000256" key="2">
    <source>
        <dbReference type="ARBA" id="ARBA00022448"/>
    </source>
</evidence>
<keyword evidence="5" id="KW-0106">Calcium</keyword>
<keyword evidence="2" id="KW-0813">Transport</keyword>
<dbReference type="InterPro" id="IPR018247">
    <property type="entry name" value="EF_Hand_1_Ca_BS"/>
</dbReference>
<dbReference type="EMBL" id="SDMP01000018">
    <property type="protein sequence ID" value="RYQ96616.1"/>
    <property type="molecule type" value="Genomic_DNA"/>
</dbReference>
<dbReference type="SUPFAM" id="SSF47473">
    <property type="entry name" value="EF-hand"/>
    <property type="match status" value="1"/>
</dbReference>
<dbReference type="PANTHER" id="PTHR31503:SF79">
    <property type="entry name" value="CALCIUM-BINDING EF-HAND PROTEIN"/>
    <property type="match status" value="1"/>
</dbReference>
<reference evidence="12 13" key="1">
    <citation type="submission" date="2019-01" db="EMBL/GenBank/DDBJ databases">
        <title>Sequencing of cultivated peanut Arachis hypogaea provides insights into genome evolution and oil improvement.</title>
        <authorList>
            <person name="Chen X."/>
        </authorList>
    </citation>
    <scope>NUCLEOTIDE SEQUENCE [LARGE SCALE GENOMIC DNA]</scope>
    <source>
        <strain evidence="13">cv. Fuhuasheng</strain>
        <tissue evidence="12">Leaves</tissue>
    </source>
</reference>
<feature type="region of interest" description="Disordered" evidence="9">
    <location>
        <begin position="238"/>
        <end position="258"/>
    </location>
</feature>
<keyword evidence="3" id="KW-0050">Antiport</keyword>
<evidence type="ECO:0000256" key="1">
    <source>
        <dbReference type="ARBA" id="ARBA00004127"/>
    </source>
</evidence>
<dbReference type="Proteomes" id="UP000289738">
    <property type="component" value="Chromosome B08"/>
</dbReference>
<proteinExistence type="predicted"/>
<gene>
    <name evidence="12" type="ORF">Ahy_B08g092437</name>
</gene>
<keyword evidence="4 10" id="KW-0812">Transmembrane</keyword>
<keyword evidence="13" id="KW-1185">Reference proteome</keyword>
<dbReference type="GO" id="GO:0006874">
    <property type="term" value="P:intracellular calcium ion homeostasis"/>
    <property type="evidence" value="ECO:0007669"/>
    <property type="project" value="TreeGrafter"/>
</dbReference>
<name>A0A444Y430_ARAHY</name>
<feature type="domain" description="EF-hand" evidence="11">
    <location>
        <begin position="91"/>
        <end position="126"/>
    </location>
</feature>
<dbReference type="PANTHER" id="PTHR31503">
    <property type="entry name" value="VACUOLAR CALCIUM ION TRANSPORTER"/>
    <property type="match status" value="1"/>
</dbReference>
<organism evidence="12 13">
    <name type="scientific">Arachis hypogaea</name>
    <name type="common">Peanut</name>
    <dbReference type="NCBI Taxonomy" id="3818"/>
    <lineage>
        <taxon>Eukaryota</taxon>
        <taxon>Viridiplantae</taxon>
        <taxon>Streptophyta</taxon>
        <taxon>Embryophyta</taxon>
        <taxon>Tracheophyta</taxon>
        <taxon>Spermatophyta</taxon>
        <taxon>Magnoliopsida</taxon>
        <taxon>eudicotyledons</taxon>
        <taxon>Gunneridae</taxon>
        <taxon>Pentapetalae</taxon>
        <taxon>rosids</taxon>
        <taxon>fabids</taxon>
        <taxon>Fabales</taxon>
        <taxon>Fabaceae</taxon>
        <taxon>Papilionoideae</taxon>
        <taxon>50 kb inversion clade</taxon>
        <taxon>dalbergioids sensu lato</taxon>
        <taxon>Dalbergieae</taxon>
        <taxon>Pterocarpus clade</taxon>
        <taxon>Arachis</taxon>
    </lineage>
</organism>
<dbReference type="Pfam" id="PF01699">
    <property type="entry name" value="Na_Ca_ex"/>
    <property type="match status" value="1"/>
</dbReference>
<dbReference type="GO" id="GO:0015369">
    <property type="term" value="F:calcium:proton antiporter activity"/>
    <property type="evidence" value="ECO:0007669"/>
    <property type="project" value="TreeGrafter"/>
</dbReference>
<protein>
    <recommendedName>
        <fullName evidence="11">EF-hand domain-containing protein</fullName>
    </recommendedName>
</protein>
<evidence type="ECO:0000313" key="13">
    <source>
        <dbReference type="Proteomes" id="UP000289738"/>
    </source>
</evidence>
<evidence type="ECO:0000256" key="8">
    <source>
        <dbReference type="ARBA" id="ARBA00023136"/>
    </source>
</evidence>
<dbReference type="AlphaFoldDB" id="A0A444Y430"/>
<accession>A0A444Y430</accession>
<evidence type="ECO:0000259" key="11">
    <source>
        <dbReference type="PROSITE" id="PS50222"/>
    </source>
</evidence>
<feature type="domain" description="EF-hand" evidence="11">
    <location>
        <begin position="51"/>
        <end position="86"/>
    </location>
</feature>
<evidence type="ECO:0000256" key="3">
    <source>
        <dbReference type="ARBA" id="ARBA00022449"/>
    </source>
</evidence>
<feature type="transmembrane region" description="Helical" evidence="10">
    <location>
        <begin position="12"/>
        <end position="33"/>
    </location>
</feature>
<keyword evidence="6 10" id="KW-1133">Transmembrane helix</keyword>
<dbReference type="CDD" id="cd00051">
    <property type="entry name" value="EFh"/>
    <property type="match status" value="1"/>
</dbReference>
<comment type="caution">
    <text evidence="12">The sequence shown here is derived from an EMBL/GenBank/DDBJ whole genome shotgun (WGS) entry which is preliminary data.</text>
</comment>
<feature type="compositionally biased region" description="Polar residues" evidence="9">
    <location>
        <begin position="249"/>
        <end position="258"/>
    </location>
</feature>
<dbReference type="Gene3D" id="1.10.238.10">
    <property type="entry name" value="EF-hand"/>
    <property type="match status" value="1"/>
</dbReference>
<evidence type="ECO:0000256" key="10">
    <source>
        <dbReference type="SAM" id="Phobius"/>
    </source>
</evidence>
<dbReference type="PROSITE" id="PS50222">
    <property type="entry name" value="EF_HAND_2"/>
    <property type="match status" value="2"/>
</dbReference>
<feature type="transmembrane region" description="Helical" evidence="10">
    <location>
        <begin position="212"/>
        <end position="230"/>
    </location>
</feature>
<dbReference type="GO" id="GO:0012505">
    <property type="term" value="C:endomembrane system"/>
    <property type="evidence" value="ECO:0007669"/>
    <property type="project" value="UniProtKB-SubCell"/>
</dbReference>
<dbReference type="PROSITE" id="PS00018">
    <property type="entry name" value="EF_HAND_1"/>
    <property type="match status" value="1"/>
</dbReference>
<keyword evidence="8 10" id="KW-0472">Membrane</keyword>
<dbReference type="Pfam" id="PF13499">
    <property type="entry name" value="EF-hand_7"/>
    <property type="match status" value="1"/>
</dbReference>
<dbReference type="InterPro" id="IPR004837">
    <property type="entry name" value="NaCa_Exmemb"/>
</dbReference>
<feature type="transmembrane region" description="Helical" evidence="10">
    <location>
        <begin position="179"/>
        <end position="200"/>
    </location>
</feature>
<evidence type="ECO:0000256" key="7">
    <source>
        <dbReference type="ARBA" id="ARBA00023065"/>
    </source>
</evidence>